<gene>
    <name evidence="2" type="ORF">UFOVP157_43</name>
</gene>
<reference evidence="2" key="1">
    <citation type="submission" date="2020-05" db="EMBL/GenBank/DDBJ databases">
        <authorList>
            <person name="Chiriac C."/>
            <person name="Salcher M."/>
            <person name="Ghai R."/>
            <person name="Kavagutti S V."/>
        </authorList>
    </citation>
    <scope>NUCLEOTIDE SEQUENCE</scope>
</reference>
<feature type="region of interest" description="Disordered" evidence="1">
    <location>
        <begin position="250"/>
        <end position="273"/>
    </location>
</feature>
<dbReference type="EMBL" id="LR798206">
    <property type="protein sequence ID" value="CAB5178844.1"/>
    <property type="molecule type" value="Genomic_DNA"/>
</dbReference>
<proteinExistence type="predicted"/>
<protein>
    <submittedName>
        <fullName evidence="2">Essential recombination function protein</fullName>
    </submittedName>
</protein>
<sequence>MNKHSEIFENIFPNQINAMNQNTPEQQVALNKSLIKALAETKDIVADSTNPFHKNKYASLSQHLTTLKPIFAKNGLGILQLPIGDMESVGVRTIIIHADGGSVRADALVPAEKGISGQNAGSLYSYLRRYALASVAGVATEDDDAETNRVDAPSPAKSYVNLNAKGTKFIPNPNAEKSVQGKGSSDVVAPFGDAKGTPLSALPLRSTDRSKKCADLNYWANAWQPKPFGDSGVISKRDLATKAEAQRLWADANGAPAEDAPVADAEVQDEIPF</sequence>
<evidence type="ECO:0000313" key="2">
    <source>
        <dbReference type="EMBL" id="CAB5178844.1"/>
    </source>
</evidence>
<name>A0A6J7WGE9_9CAUD</name>
<dbReference type="InterPro" id="IPR007499">
    <property type="entry name" value="ERF_bacteria_virus"/>
</dbReference>
<accession>A0A6J7WGE9</accession>
<feature type="compositionally biased region" description="Low complexity" evidence="1">
    <location>
        <begin position="255"/>
        <end position="265"/>
    </location>
</feature>
<evidence type="ECO:0000256" key="1">
    <source>
        <dbReference type="SAM" id="MobiDB-lite"/>
    </source>
</evidence>
<organism evidence="2">
    <name type="scientific">uncultured Caudovirales phage</name>
    <dbReference type="NCBI Taxonomy" id="2100421"/>
    <lineage>
        <taxon>Viruses</taxon>
        <taxon>Duplodnaviria</taxon>
        <taxon>Heunggongvirae</taxon>
        <taxon>Uroviricota</taxon>
        <taxon>Caudoviricetes</taxon>
        <taxon>Peduoviridae</taxon>
        <taxon>Maltschvirus</taxon>
        <taxon>Maltschvirus maltsch</taxon>
    </lineage>
</organism>
<dbReference type="Pfam" id="PF04404">
    <property type="entry name" value="ERF"/>
    <property type="match status" value="1"/>
</dbReference>